<dbReference type="AlphaFoldDB" id="A0A1H4AGK8"/>
<dbReference type="RefSeq" id="WP_026435353.1">
    <property type="nucleotide sequence ID" value="NZ_CAXIQL010000064.1"/>
</dbReference>
<organism evidence="1 2">
    <name type="scientific">Acidovorax soli</name>
    <dbReference type="NCBI Taxonomy" id="592050"/>
    <lineage>
        <taxon>Bacteria</taxon>
        <taxon>Pseudomonadati</taxon>
        <taxon>Pseudomonadota</taxon>
        <taxon>Betaproteobacteria</taxon>
        <taxon>Burkholderiales</taxon>
        <taxon>Comamonadaceae</taxon>
        <taxon>Acidovorax</taxon>
    </lineage>
</organism>
<evidence type="ECO:0000313" key="2">
    <source>
        <dbReference type="Proteomes" id="UP000199002"/>
    </source>
</evidence>
<gene>
    <name evidence="1" type="ORF">SAMN05421875_11075</name>
</gene>
<evidence type="ECO:0000313" key="1">
    <source>
        <dbReference type="EMBL" id="SEA35193.1"/>
    </source>
</evidence>
<dbReference type="STRING" id="592050.SAMN05421875_11075"/>
<dbReference type="InterPro" id="IPR039498">
    <property type="entry name" value="NTP_transf_5"/>
</dbReference>
<reference evidence="2" key="1">
    <citation type="submission" date="2016-10" db="EMBL/GenBank/DDBJ databases">
        <authorList>
            <person name="Varghese N."/>
            <person name="Submissions S."/>
        </authorList>
    </citation>
    <scope>NUCLEOTIDE SEQUENCE [LARGE SCALE GENOMIC DNA]</scope>
    <source>
        <strain evidence="2">DSM 25157</strain>
    </source>
</reference>
<sequence length="364" mass="40166">MQGNAMQPLLNLLGPAPQPSRLTLPEWDVVVRQARRADVLARIAALAQAHGAWDAVAPAPRPHLASALALATRQQRELRFEVAQIARALQPAGLPVVLLKGGAYALAGLQASLGRMVSDVDILVPRERLADVETALMMAGWVHANRDAYDQHYYRTWMHELPPLRHLRRGTILDVHHALVPPTARARPSTQRLLQAAQALPGQPGVCVLAPSDMVLHSAAHLFHESDFAHGFRGVVDLDALLREFAAVPGFWPGLLARSAELDLQWPLHHALRYAHTIMDTPVPPGAVAALAGSVGQQAWMHRLRDALYLRMLRPDHASTADAWTPLARSTLYLHGHRLRMPPHLLLPHLLRKTLRGLFPKEKP</sequence>
<accession>A0A1H4AGK8</accession>
<proteinExistence type="predicted"/>
<dbReference type="GO" id="GO:0016740">
    <property type="term" value="F:transferase activity"/>
    <property type="evidence" value="ECO:0007669"/>
    <property type="project" value="UniProtKB-KW"/>
</dbReference>
<dbReference type="EMBL" id="FNQJ01000010">
    <property type="protein sequence ID" value="SEA35193.1"/>
    <property type="molecule type" value="Genomic_DNA"/>
</dbReference>
<protein>
    <submittedName>
        <fullName evidence="1">Uncharacterized nucleotidyltransferase</fullName>
    </submittedName>
</protein>
<dbReference type="Pfam" id="PF14907">
    <property type="entry name" value="NTP_transf_5"/>
    <property type="match status" value="1"/>
</dbReference>
<name>A0A1H4AGK8_9BURK</name>
<dbReference type="Gene3D" id="3.30.460.40">
    <property type="match status" value="1"/>
</dbReference>
<keyword evidence="2" id="KW-1185">Reference proteome</keyword>
<dbReference type="Proteomes" id="UP000199002">
    <property type="component" value="Unassembled WGS sequence"/>
</dbReference>
<dbReference type="GeneID" id="34232597"/>
<keyword evidence="1" id="KW-0808">Transferase</keyword>